<protein>
    <submittedName>
        <fullName evidence="6">Formate C-acetyltransferase</fullName>
    </submittedName>
</protein>
<keyword evidence="1 3" id="KW-0556">Organic radical</keyword>
<evidence type="ECO:0000313" key="6">
    <source>
        <dbReference type="EMBL" id="SHK83133.1"/>
    </source>
</evidence>
<dbReference type="AlphaFoldDB" id="A0A1M6VNQ5"/>
<proteinExistence type="predicted"/>
<evidence type="ECO:0000256" key="1">
    <source>
        <dbReference type="ARBA" id="ARBA00022818"/>
    </source>
</evidence>
<feature type="modified residue" description="Glycine radical" evidence="3">
    <location>
        <position position="977"/>
    </location>
</feature>
<dbReference type="InterPro" id="IPR051215">
    <property type="entry name" value="GRE"/>
</dbReference>
<dbReference type="OrthoDB" id="9803969at2"/>
<dbReference type="RefSeq" id="WP_073478173.1">
    <property type="nucleotide sequence ID" value="NZ_FQZU01000035.1"/>
</dbReference>
<keyword evidence="6" id="KW-0808">Transferase</keyword>
<dbReference type="PANTHER" id="PTHR43641">
    <property type="entry name" value="FORMATE ACETYLTRANSFERASE 3-RELATED"/>
    <property type="match status" value="1"/>
</dbReference>
<gene>
    <name evidence="6" type="ORF">SAMN02745216_04147</name>
</gene>
<dbReference type="Pfam" id="PF01228">
    <property type="entry name" value="Gly_radical"/>
    <property type="match status" value="1"/>
</dbReference>
<dbReference type="Gene3D" id="3.20.70.20">
    <property type="match status" value="1"/>
</dbReference>
<dbReference type="GO" id="GO:0016740">
    <property type="term" value="F:transferase activity"/>
    <property type="evidence" value="ECO:0007669"/>
    <property type="project" value="UniProtKB-KW"/>
</dbReference>
<dbReference type="GO" id="GO:0005829">
    <property type="term" value="C:cytosol"/>
    <property type="evidence" value="ECO:0007669"/>
    <property type="project" value="TreeGrafter"/>
</dbReference>
<dbReference type="InterPro" id="IPR004184">
    <property type="entry name" value="PFL_dom"/>
</dbReference>
<feature type="domain" description="Glycine radical" evidence="4">
    <location>
        <begin position="877"/>
        <end position="1001"/>
    </location>
</feature>
<reference evidence="7" key="1">
    <citation type="submission" date="2016-11" db="EMBL/GenBank/DDBJ databases">
        <authorList>
            <person name="Varghese N."/>
            <person name="Submissions S."/>
        </authorList>
    </citation>
    <scope>NUCLEOTIDE SEQUENCE [LARGE SCALE GENOMIC DNA]</scope>
    <source>
        <strain evidence="7">DSM 16219</strain>
    </source>
</reference>
<keyword evidence="2" id="KW-0456">Lyase</keyword>
<dbReference type="STRING" id="1121393.SAMN02745216_04147"/>
<evidence type="ECO:0000256" key="2">
    <source>
        <dbReference type="ARBA" id="ARBA00023239"/>
    </source>
</evidence>
<evidence type="ECO:0000313" key="7">
    <source>
        <dbReference type="Proteomes" id="UP000183994"/>
    </source>
</evidence>
<dbReference type="PANTHER" id="PTHR43641:SF2">
    <property type="entry name" value="DEHYDRATASE YBIW-RELATED"/>
    <property type="match status" value="1"/>
</dbReference>
<evidence type="ECO:0000256" key="3">
    <source>
        <dbReference type="PROSITE-ProRule" id="PRU00493"/>
    </source>
</evidence>
<evidence type="ECO:0000259" key="5">
    <source>
        <dbReference type="PROSITE" id="PS51554"/>
    </source>
</evidence>
<dbReference type="Proteomes" id="UP000183994">
    <property type="component" value="Unassembled WGS sequence"/>
</dbReference>
<dbReference type="InterPro" id="IPR001150">
    <property type="entry name" value="Gly_radical"/>
</dbReference>
<dbReference type="PROSITE" id="PS51554">
    <property type="entry name" value="PFL"/>
    <property type="match status" value="1"/>
</dbReference>
<dbReference type="GO" id="GO:0016829">
    <property type="term" value="F:lyase activity"/>
    <property type="evidence" value="ECO:0007669"/>
    <property type="project" value="UniProtKB-KW"/>
</dbReference>
<dbReference type="EMBL" id="FQZU01000035">
    <property type="protein sequence ID" value="SHK83133.1"/>
    <property type="molecule type" value="Genomic_DNA"/>
</dbReference>
<dbReference type="PROSITE" id="PS51149">
    <property type="entry name" value="GLY_RADICAL_2"/>
    <property type="match status" value="1"/>
</dbReference>
<dbReference type="Pfam" id="PF02901">
    <property type="entry name" value="PFL-like"/>
    <property type="match status" value="1"/>
</dbReference>
<sequence>MLFQFQSNGSSSKPGFSFTNLLIKNLLRLMALNFNLRPGLNKYLKSVDGWMNFSANLRTENNSLNASIVFKDGKAFVPSIAPDPCDISLIFRDDKTVRKLLGSTPTEQIFMLLKSELRTQGNQTYLNLLFFYLNLLLKKKAYKLLEKEKQASAKQAKELVPDSKPELSQALLDRKNHRIKGKKVDPGVRFLDDPYLSQYSLSDFPRLAKFLDIHFTQKGEICPERPKILTDWFKEHGFEKDASGNDWIPELRQGLAFKHLMENRKPIIRKDDLLAGTSTTKEVGVIVYPDAHGAMLWGELYTVPHRSLNPYDVSEDTVRLLHHEVFPYFIHRNFKEWVRYNYQSPLCQAIDERYAVYFIFKQAALSHTIPDFPKILSMGASGVIAEIKGKLSREGLSEREKGLLEGMIHSMEGMIVYSKKLSAQAAEEARRETDPKRKAELETIAQACAQVIENPARNLDEAVNAVWITWVGMHMENTNAGLSMGRLDQWLQPYYEADLEKISDEKERKAYIKHAIELVGCLFMRCTDHLPLTPDLANWYFGGSSSDQAITLGGVTPEGEDAVNDMTYIFLKVTEMLGIRDPNVNARYNREKNSDAYLKRLCEVNLITAATPSLHSDQAVIESLKEFNYAQEDLNNWSATGCVEPTLSGRHIGHTNFQMMNMVAALEMALNNGLHPLMNWRLGPETGEPAQGAFKTFDDFFEAFTEQFAFLIDQSVEYNNLMGLAHQAIRPTPFLSSLIDDCISTATDVTHGGARYNSSGAACIGLADVTDSLMAIKKLVYDDKSVSFADLKKAVADNFQSEPALHALITHKVPLFGSGSEEAVEMANRVAKFAHDHYGTHTNYRGGKYTVGFWSMSNHVIYGTLSGALPSGKLEGKPFTPGLTPQPIASPNLLDNIRDVARLSPKYITNNIAFNVKIVPGPNDTHEQTVDNMFSYVKTYFDLGGMQMQLNAVTSETLKDAMANPENYRNLLVRISGYNAYFITLNRDMQLELIERAQYGL</sequence>
<dbReference type="SUPFAM" id="SSF51998">
    <property type="entry name" value="PFL-like glycyl radical enzymes"/>
    <property type="match status" value="1"/>
</dbReference>
<evidence type="ECO:0000259" key="4">
    <source>
        <dbReference type="PROSITE" id="PS51149"/>
    </source>
</evidence>
<feature type="domain" description="PFL" evidence="5">
    <location>
        <begin position="205"/>
        <end position="874"/>
    </location>
</feature>
<name>A0A1M6VNQ5_9BACT</name>
<accession>A0A1M6VNQ5</accession>
<organism evidence="6 7">
    <name type="scientific">Desulfatibacillum alkenivorans DSM 16219</name>
    <dbReference type="NCBI Taxonomy" id="1121393"/>
    <lineage>
        <taxon>Bacteria</taxon>
        <taxon>Pseudomonadati</taxon>
        <taxon>Thermodesulfobacteriota</taxon>
        <taxon>Desulfobacteria</taxon>
        <taxon>Desulfobacterales</taxon>
        <taxon>Desulfatibacillaceae</taxon>
        <taxon>Desulfatibacillum</taxon>
    </lineage>
</organism>
<keyword evidence="7" id="KW-1185">Reference proteome</keyword>